<evidence type="ECO:0000313" key="1">
    <source>
        <dbReference type="EMBL" id="ACZ21183.1"/>
    </source>
</evidence>
<dbReference type="EMBL" id="CP001819">
    <property type="protein sequence ID" value="ACZ21183.1"/>
    <property type="molecule type" value="Genomic_DNA"/>
</dbReference>
<protein>
    <submittedName>
        <fullName evidence="1">Uncharacterized protein</fullName>
    </submittedName>
</protein>
<keyword evidence="2" id="KW-1185">Reference proteome</keyword>
<sequence length="436" mass="48071">MSSSLVGPQQPRLPVATQRLTPLTQDRTRDRILTLVPRHRIFTLALRDRMPLDENGWSVHLHNDLCPKPCVDGSRCAGTVARIIQKSRTEGIDHTQAVSGISEIVEEMLGSPGVTLGKFSGIEIPGLSSYGIVRVPISSIYEERGDQNETLDPFDIAFDVLTRVIDALRIATNASIPPLTIERIYPIYIELDCDEDGKVEVKNIAISEHGSLLERSDAATPAQLRSAEEYFVAGANDDPVENIRYWMLAARNDARVIGDYAGAALKTAAASEILIKTTAGLLIWEQIEHQPQLRSSWSSKGQAALSMRPSELIASVLSPALRGGWSSQHNHQPVGAWRLYVAKLRNRVIHNGYRPSAPEVHDAICAVDQLVDHVADRIASRAQLHPRTAVILLGQEGLERRGAWGKVRATLDADGSDWRDQYRTWSEGLADVLSDE</sequence>
<dbReference type="Proteomes" id="UP000000322">
    <property type="component" value="Chromosome"/>
</dbReference>
<evidence type="ECO:0000313" key="2">
    <source>
        <dbReference type="Proteomes" id="UP000000322"/>
    </source>
</evidence>
<dbReference type="HOGENOM" id="CLU_628356_0_0_11"/>
<gene>
    <name evidence="1" type="ordered locus">Sked_12410</name>
</gene>
<accession>D1BEA5</accession>
<dbReference type="AlphaFoldDB" id="D1BEA5"/>
<proteinExistence type="predicted"/>
<dbReference type="KEGG" id="ske:Sked_12410"/>
<reference evidence="1 2" key="1">
    <citation type="journal article" date="2009" name="Stand. Genomic Sci.">
        <title>Complete genome sequence of Sanguibacter keddieii type strain (ST-74).</title>
        <authorList>
            <person name="Ivanova N."/>
            <person name="Sikorski J."/>
            <person name="Sims D."/>
            <person name="Brettin T."/>
            <person name="Detter J.C."/>
            <person name="Han C."/>
            <person name="Lapidus A."/>
            <person name="Copeland A."/>
            <person name="Glavina Del Rio T."/>
            <person name="Nolan M."/>
            <person name="Chen F."/>
            <person name="Lucas S."/>
            <person name="Tice H."/>
            <person name="Cheng J.F."/>
            <person name="Bruce D."/>
            <person name="Goodwin L."/>
            <person name="Pitluck S."/>
            <person name="Pati A."/>
            <person name="Mavromatis K."/>
            <person name="Chen A."/>
            <person name="Palaniappan K."/>
            <person name="D'haeseleer P."/>
            <person name="Chain P."/>
            <person name="Bristow J."/>
            <person name="Eisen J.A."/>
            <person name="Markowitz V."/>
            <person name="Hugenholtz P."/>
            <person name="Goker M."/>
            <person name="Pukall R."/>
            <person name="Klenk H.P."/>
            <person name="Kyrpides N.C."/>
        </authorList>
    </citation>
    <scope>NUCLEOTIDE SEQUENCE [LARGE SCALE GENOMIC DNA]</scope>
    <source>
        <strain evidence="2">ATCC 51767 / DSM 10542 / NCFB 3025 / ST-74</strain>
    </source>
</reference>
<dbReference type="eggNOG" id="ENOG5033CG1">
    <property type="taxonomic scope" value="Bacteria"/>
</dbReference>
<organism evidence="1 2">
    <name type="scientific">Sanguibacter keddieii (strain ATCC 51767 / DSM 10542 / NCFB 3025 / ST-74)</name>
    <dbReference type="NCBI Taxonomy" id="446469"/>
    <lineage>
        <taxon>Bacteria</taxon>
        <taxon>Bacillati</taxon>
        <taxon>Actinomycetota</taxon>
        <taxon>Actinomycetes</taxon>
        <taxon>Micrococcales</taxon>
        <taxon>Sanguibacteraceae</taxon>
        <taxon>Sanguibacter</taxon>
    </lineage>
</organism>
<name>D1BEA5_SANKS</name>